<protein>
    <submittedName>
        <fullName evidence="1">Uncharacterized protein</fullName>
    </submittedName>
</protein>
<dbReference type="HOGENOM" id="CLU_145908_0_0_9"/>
<dbReference type="Proteomes" id="UP000002411">
    <property type="component" value="Chromosome"/>
</dbReference>
<dbReference type="EMBL" id="CP000673">
    <property type="protein sequence ID" value="EDK33622.1"/>
    <property type="molecule type" value="Genomic_DNA"/>
</dbReference>
<keyword evidence="2" id="KW-1185">Reference proteome</keyword>
<proteinExistence type="predicted"/>
<name>A5N8J1_CLOK5</name>
<organism evidence="1 2">
    <name type="scientific">Clostridium kluyveri (strain ATCC 8527 / DSM 555 / NBRC 12016 / NCIMB 10680 / K1)</name>
    <dbReference type="NCBI Taxonomy" id="431943"/>
    <lineage>
        <taxon>Bacteria</taxon>
        <taxon>Bacillati</taxon>
        <taxon>Bacillota</taxon>
        <taxon>Clostridia</taxon>
        <taxon>Eubacteriales</taxon>
        <taxon>Clostridiaceae</taxon>
        <taxon>Clostridium</taxon>
    </lineage>
</organism>
<gene>
    <name evidence="1" type="ordered locus">CKL_1580</name>
</gene>
<evidence type="ECO:0000313" key="2">
    <source>
        <dbReference type="Proteomes" id="UP000002411"/>
    </source>
</evidence>
<reference evidence="1 2" key="1">
    <citation type="journal article" date="2008" name="Proc. Natl. Acad. Sci. U.S.A.">
        <title>The genome of Clostridium kluyveri, a strict anaerobe with unique metabolic features.</title>
        <authorList>
            <person name="Seedorf H."/>
            <person name="Fricke W.F."/>
            <person name="Veith B."/>
            <person name="Brueggemann H."/>
            <person name="Liesegang H."/>
            <person name="Strittmatter A."/>
            <person name="Miethke M."/>
            <person name="Buckel W."/>
            <person name="Hinderberger J."/>
            <person name="Li F."/>
            <person name="Hagemeier C."/>
            <person name="Thauer R.K."/>
            <person name="Gottschalk G."/>
        </authorList>
    </citation>
    <scope>NUCLEOTIDE SEQUENCE [LARGE SCALE GENOMIC DNA]</scope>
    <source>
        <strain evidence="2">ATCC 8527 / DSM 555 / NCIMB 10680</strain>
    </source>
</reference>
<dbReference type="AlphaFoldDB" id="A5N8J1"/>
<dbReference type="STRING" id="431943.CKL_1580"/>
<sequence>MNKKQCIFNEKKACNNCNECNTCDLNPSKKCNNCGKCLELEGYDMKAIKIDTILDDEDESKEYQIGETEMMAYDRDQSDSYMEDMKENTVEFIDDIDGLREILDNKDKFKKIIHEEYPGLIKIIKDNK</sequence>
<dbReference type="KEGG" id="ckl:CKL_1580"/>
<dbReference type="eggNOG" id="ENOG5033JW1">
    <property type="taxonomic scope" value="Bacteria"/>
</dbReference>
<dbReference type="RefSeq" id="WP_012101975.1">
    <property type="nucleotide sequence ID" value="NC_009706.1"/>
</dbReference>
<accession>A5N8J1</accession>
<evidence type="ECO:0000313" key="1">
    <source>
        <dbReference type="EMBL" id="EDK33622.1"/>
    </source>
</evidence>